<comment type="caution">
    <text evidence="1">The sequence shown here is derived from an EMBL/GenBank/DDBJ whole genome shotgun (WGS) entry which is preliminary data.</text>
</comment>
<dbReference type="AlphaFoldDB" id="A0AAV4WED6"/>
<gene>
    <name evidence="1" type="ORF">CEXT_799701</name>
</gene>
<evidence type="ECO:0000313" key="2">
    <source>
        <dbReference type="Proteomes" id="UP001054945"/>
    </source>
</evidence>
<name>A0AAV4WED6_CAEEX</name>
<reference evidence="1 2" key="1">
    <citation type="submission" date="2021-06" db="EMBL/GenBank/DDBJ databases">
        <title>Caerostris extrusa draft genome.</title>
        <authorList>
            <person name="Kono N."/>
            <person name="Arakawa K."/>
        </authorList>
    </citation>
    <scope>NUCLEOTIDE SEQUENCE [LARGE SCALE GENOMIC DNA]</scope>
</reference>
<dbReference type="EMBL" id="BPLR01016077">
    <property type="protein sequence ID" value="GIY81082.1"/>
    <property type="molecule type" value="Genomic_DNA"/>
</dbReference>
<keyword evidence="2" id="KW-1185">Reference proteome</keyword>
<sequence length="86" mass="10031">MTQKHHLPNKKTVSGRNKFCQFHKGQADLLSVDNKKKNPHDQFLPSESFMGNEPANWRKPGTNKKICMKIRKRQVRAKFIVPAIFQ</sequence>
<accession>A0AAV4WED6</accession>
<evidence type="ECO:0000313" key="1">
    <source>
        <dbReference type="EMBL" id="GIY81082.1"/>
    </source>
</evidence>
<organism evidence="1 2">
    <name type="scientific">Caerostris extrusa</name>
    <name type="common">Bark spider</name>
    <name type="synonym">Caerostris bankana</name>
    <dbReference type="NCBI Taxonomy" id="172846"/>
    <lineage>
        <taxon>Eukaryota</taxon>
        <taxon>Metazoa</taxon>
        <taxon>Ecdysozoa</taxon>
        <taxon>Arthropoda</taxon>
        <taxon>Chelicerata</taxon>
        <taxon>Arachnida</taxon>
        <taxon>Araneae</taxon>
        <taxon>Araneomorphae</taxon>
        <taxon>Entelegynae</taxon>
        <taxon>Araneoidea</taxon>
        <taxon>Araneidae</taxon>
        <taxon>Caerostris</taxon>
    </lineage>
</organism>
<protein>
    <submittedName>
        <fullName evidence="1">Uncharacterized protein</fullName>
    </submittedName>
</protein>
<dbReference type="Proteomes" id="UP001054945">
    <property type="component" value="Unassembled WGS sequence"/>
</dbReference>
<proteinExistence type="predicted"/>